<dbReference type="EMBL" id="MU277207">
    <property type="protein sequence ID" value="KAI0062473.1"/>
    <property type="molecule type" value="Genomic_DNA"/>
</dbReference>
<proteinExistence type="predicted"/>
<comment type="caution">
    <text evidence="1">The sequence shown here is derived from an EMBL/GenBank/DDBJ whole genome shotgun (WGS) entry which is preliminary data.</text>
</comment>
<protein>
    <submittedName>
        <fullName evidence="1">Chloroperoxidase-like protein</fullName>
    </submittedName>
</protein>
<keyword evidence="2" id="KW-1185">Reference proteome</keyword>
<name>A0ACB8T124_9AGAM</name>
<evidence type="ECO:0000313" key="1">
    <source>
        <dbReference type="EMBL" id="KAI0062473.1"/>
    </source>
</evidence>
<gene>
    <name evidence="1" type="ORF">BV25DRAFT_1803984</name>
</gene>
<evidence type="ECO:0000313" key="2">
    <source>
        <dbReference type="Proteomes" id="UP000814140"/>
    </source>
</evidence>
<accession>A0ACB8T124</accession>
<sequence length="293" mass="32175">MVFLFIALRRIGRGTLAAVWDASIFISVLLWDFSLGFVNVITPSKKLGHVVPEGHPGAGGVWPEYIPPREGDSRCSCPALNALANHGILPRDGRNLTFKQLTETVRASYNFAPSFCYFVPRRMAQILGRTYADGTLNLEDIDVHNGIEHDGSLTRDDIYHKQSQALPSAALVAALLRSATGPPPKSLDLNRTLTPADLAKRTGIRRREARASNPQFSLDTSHKVFGSANAATMLTIFGGRVNDLHTLLTEERLPQGWEPRVRARMGLTMNAFNSSMMSVELGIKEEVEGPILT</sequence>
<reference evidence="1" key="2">
    <citation type="journal article" date="2022" name="New Phytol.">
        <title>Evolutionary transition to the ectomycorrhizal habit in the genomes of a hyperdiverse lineage of mushroom-forming fungi.</title>
        <authorList>
            <person name="Looney B."/>
            <person name="Miyauchi S."/>
            <person name="Morin E."/>
            <person name="Drula E."/>
            <person name="Courty P.E."/>
            <person name="Kohler A."/>
            <person name="Kuo A."/>
            <person name="LaButti K."/>
            <person name="Pangilinan J."/>
            <person name="Lipzen A."/>
            <person name="Riley R."/>
            <person name="Andreopoulos W."/>
            <person name="He G."/>
            <person name="Johnson J."/>
            <person name="Nolan M."/>
            <person name="Tritt A."/>
            <person name="Barry K.W."/>
            <person name="Grigoriev I.V."/>
            <person name="Nagy L.G."/>
            <person name="Hibbett D."/>
            <person name="Henrissat B."/>
            <person name="Matheny P.B."/>
            <person name="Labbe J."/>
            <person name="Martin F.M."/>
        </authorList>
    </citation>
    <scope>NUCLEOTIDE SEQUENCE</scope>
    <source>
        <strain evidence="1">HHB10654</strain>
    </source>
</reference>
<organism evidence="1 2">
    <name type="scientific">Artomyces pyxidatus</name>
    <dbReference type="NCBI Taxonomy" id="48021"/>
    <lineage>
        <taxon>Eukaryota</taxon>
        <taxon>Fungi</taxon>
        <taxon>Dikarya</taxon>
        <taxon>Basidiomycota</taxon>
        <taxon>Agaricomycotina</taxon>
        <taxon>Agaricomycetes</taxon>
        <taxon>Russulales</taxon>
        <taxon>Auriscalpiaceae</taxon>
        <taxon>Artomyces</taxon>
    </lineage>
</organism>
<reference evidence="1" key="1">
    <citation type="submission" date="2021-03" db="EMBL/GenBank/DDBJ databases">
        <authorList>
            <consortium name="DOE Joint Genome Institute"/>
            <person name="Ahrendt S."/>
            <person name="Looney B.P."/>
            <person name="Miyauchi S."/>
            <person name="Morin E."/>
            <person name="Drula E."/>
            <person name="Courty P.E."/>
            <person name="Chicoki N."/>
            <person name="Fauchery L."/>
            <person name="Kohler A."/>
            <person name="Kuo A."/>
            <person name="Labutti K."/>
            <person name="Pangilinan J."/>
            <person name="Lipzen A."/>
            <person name="Riley R."/>
            <person name="Andreopoulos W."/>
            <person name="He G."/>
            <person name="Johnson J."/>
            <person name="Barry K.W."/>
            <person name="Grigoriev I.V."/>
            <person name="Nagy L."/>
            <person name="Hibbett D."/>
            <person name="Henrissat B."/>
            <person name="Matheny P.B."/>
            <person name="Labbe J."/>
            <person name="Martin F."/>
        </authorList>
    </citation>
    <scope>NUCLEOTIDE SEQUENCE</scope>
    <source>
        <strain evidence="1">HHB10654</strain>
    </source>
</reference>
<dbReference type="Proteomes" id="UP000814140">
    <property type="component" value="Unassembled WGS sequence"/>
</dbReference>